<gene>
    <name evidence="2" type="ORF">ASB62_00625</name>
</gene>
<feature type="transmembrane region" description="Helical" evidence="1">
    <location>
        <begin position="273"/>
        <end position="293"/>
    </location>
</feature>
<dbReference type="OrthoDB" id="9807602at2"/>
<feature type="transmembrane region" description="Helical" evidence="1">
    <location>
        <begin position="144"/>
        <end position="162"/>
    </location>
</feature>
<dbReference type="RefSeq" id="WP_059138163.1">
    <property type="nucleotide sequence ID" value="NZ_LMBR01000003.1"/>
</dbReference>
<feature type="transmembrane region" description="Helical" evidence="1">
    <location>
        <begin position="5"/>
        <end position="23"/>
    </location>
</feature>
<feature type="transmembrane region" description="Helical" evidence="1">
    <location>
        <begin position="408"/>
        <end position="426"/>
    </location>
</feature>
<keyword evidence="1" id="KW-0472">Membrane</keyword>
<accession>A0A101JU51</accession>
<dbReference type="Pfam" id="PF11028">
    <property type="entry name" value="TMEM260-like"/>
    <property type="match status" value="1"/>
</dbReference>
<reference evidence="2 3" key="1">
    <citation type="submission" date="2015-10" db="EMBL/GenBank/DDBJ databases">
        <title>Draft Genome Sequence of Chlorobium limicola strain Frasassi Growing under Artificial Lighting in the Frasassi Cave System.</title>
        <authorList>
            <person name="Mansor M."/>
            <person name="Macalady J."/>
        </authorList>
    </citation>
    <scope>NUCLEOTIDE SEQUENCE [LARGE SCALE GENOMIC DNA]</scope>
    <source>
        <strain evidence="2 3">Frasassi</strain>
    </source>
</reference>
<proteinExistence type="predicted"/>
<dbReference type="InterPro" id="IPR052724">
    <property type="entry name" value="GT117_domain-containing"/>
</dbReference>
<dbReference type="PANTHER" id="PTHR16214:SF3">
    <property type="entry name" value="TRANSMEMBRANE PROTEIN 260"/>
    <property type="match status" value="1"/>
</dbReference>
<feature type="transmembrane region" description="Helical" evidence="1">
    <location>
        <begin position="438"/>
        <end position="462"/>
    </location>
</feature>
<keyword evidence="1" id="KW-0812">Transmembrane</keyword>
<keyword evidence="3" id="KW-1185">Reference proteome</keyword>
<name>A0A101JU51_CHLLI</name>
<dbReference type="EMBL" id="LMBR01000003">
    <property type="protein sequence ID" value="KUL33091.1"/>
    <property type="molecule type" value="Genomic_DNA"/>
</dbReference>
<dbReference type="AlphaFoldDB" id="A0A101JU51"/>
<evidence type="ECO:0000313" key="2">
    <source>
        <dbReference type="EMBL" id="KUL33091.1"/>
    </source>
</evidence>
<comment type="caution">
    <text evidence="2">The sequence shown here is derived from an EMBL/GenBank/DDBJ whole genome shotgun (WGS) entry which is preliminary data.</text>
</comment>
<dbReference type="InterPro" id="IPR021280">
    <property type="entry name" value="TMEM260-like"/>
</dbReference>
<dbReference type="Proteomes" id="UP000053937">
    <property type="component" value="Unassembled WGS sequence"/>
</dbReference>
<organism evidence="2 3">
    <name type="scientific">Chlorobium limicola</name>
    <dbReference type="NCBI Taxonomy" id="1092"/>
    <lineage>
        <taxon>Bacteria</taxon>
        <taxon>Pseudomonadati</taxon>
        <taxon>Chlorobiota</taxon>
        <taxon>Chlorobiia</taxon>
        <taxon>Chlorobiales</taxon>
        <taxon>Chlorobiaceae</taxon>
        <taxon>Chlorobium/Pelodictyon group</taxon>
        <taxon>Chlorobium</taxon>
    </lineage>
</organism>
<keyword evidence="1" id="KW-1133">Transmembrane helix</keyword>
<feature type="transmembrane region" description="Helical" evidence="1">
    <location>
        <begin position="215"/>
        <end position="233"/>
    </location>
</feature>
<feature type="transmembrane region" description="Helical" evidence="1">
    <location>
        <begin position="115"/>
        <end position="137"/>
    </location>
</feature>
<evidence type="ECO:0000313" key="3">
    <source>
        <dbReference type="Proteomes" id="UP000053937"/>
    </source>
</evidence>
<evidence type="ECO:0008006" key="4">
    <source>
        <dbReference type="Google" id="ProtNLM"/>
    </source>
</evidence>
<feature type="transmembrane region" description="Helical" evidence="1">
    <location>
        <begin position="474"/>
        <end position="494"/>
    </location>
</feature>
<dbReference type="PANTHER" id="PTHR16214">
    <property type="entry name" value="TRANSMEMBRANE PROTEIN 260"/>
    <property type="match status" value="1"/>
</dbReference>
<feature type="transmembrane region" description="Helical" evidence="1">
    <location>
        <begin position="76"/>
        <end position="95"/>
    </location>
</feature>
<feature type="transmembrane region" description="Helical" evidence="1">
    <location>
        <begin position="174"/>
        <end position="203"/>
    </location>
</feature>
<protein>
    <recommendedName>
        <fullName evidence="4">DUF2723 domain-containing protein</fullName>
    </recommendedName>
</protein>
<feature type="transmembrane region" description="Helical" evidence="1">
    <location>
        <begin position="382"/>
        <end position="401"/>
    </location>
</feature>
<sequence length="882" mass="99575">MTHRALNRLLAIALFIAVELLYLRTMAPTLSFWDCGEFIATAYTLGVPHPPGAPLFLLLGRVFSMIPFFSDIGARVNLISTLASSATVMLTYLITLRFIVMYRKSDPESWSPGDRVSACGSALVAALALAFSDSFWFNAVETEVYALSSFFTAMVVWLMLRWHEDYPNPGHERWLMLMMYMVGLSIGVHLLSLLAVFAAAMIYYFRKYEVTPKSFAMLVAASSGLFVLIYQVIIKGLPVLFQFASWWGFLLLLAVLAYGVWYTHKERFAMVNTLLVSLFLIIIGYTSYGMIYVRAQAGPPINENNPSTPEAFFSYLNREQYGDMPLWPRRWSPEPLHQYFYQQYKSDLDYFVSYQLNRMYLRYFGWQFIGREHDMEGAGVDWSVLWGLPFFAGFAGAVAHFRRQWKMGLVVTALFILTGAALVIYLNQTEPQPRERDYSYAGSFFAFALWIGIGIEALWGWLKERTKAANGKSQTALAVVLITASLLLVNGRMLQANYRVHDRSGNYVPWDWAWNMLQSCEKDAILFTNGDNDTFPLWYLQEVERIRTDVRVVNLSLANTGWYLLQLKNSSPRGAKPVAFSSADGELSSITYIPIDSVDVGISAGNAGLLLERNAVRYGISLPSRPADSLKWVLKPGFSYDGQGYLRPQDIAVYEIVANNFPDRPIYFALTVDPESMIGLQRHLRLDGLAYKLVPLESTDPMSFIDSAGLYRLLNEVYRFRNLNNPEVALEETSRKLCGNYTPLFVRLALELALEPGGTIRIDGRDGSLRSAVRGELAVEVLDAAAKVLPPDRYPMNPELAASVVSLYSRLGSKKKADPYIDYLENLAAGSSYRSDPKLFFVLAGAYRDAGRPSEAEKIIESLARELQEPRIKEAFEQKKEP</sequence>
<feature type="transmembrane region" description="Helical" evidence="1">
    <location>
        <begin position="239"/>
        <end position="261"/>
    </location>
</feature>
<evidence type="ECO:0000256" key="1">
    <source>
        <dbReference type="SAM" id="Phobius"/>
    </source>
</evidence>